<gene>
    <name evidence="2" type="ORF">VCB98_13570</name>
</gene>
<feature type="region of interest" description="Disordered" evidence="1">
    <location>
        <begin position="17"/>
        <end position="79"/>
    </location>
</feature>
<protein>
    <submittedName>
        <fullName evidence="2">Uncharacterized protein</fullName>
    </submittedName>
</protein>
<reference evidence="2 3" key="1">
    <citation type="submission" date="2023-12" db="EMBL/GenBank/DDBJ databases">
        <title>Whole-genome sequencing of halo(alkali)philic microorganisms from hypersaline lakes.</title>
        <authorList>
            <person name="Sorokin D.Y."/>
            <person name="Merkel A.Y."/>
            <person name="Messina E."/>
            <person name="Yakimov M."/>
        </authorList>
    </citation>
    <scope>NUCLEOTIDE SEQUENCE [LARGE SCALE GENOMIC DNA]</scope>
    <source>
        <strain evidence="2 3">AB-CW1</strain>
    </source>
</reference>
<evidence type="ECO:0000313" key="2">
    <source>
        <dbReference type="EMBL" id="MEA5446851.1"/>
    </source>
</evidence>
<dbReference type="RefSeq" id="WP_346053433.1">
    <property type="nucleotide sequence ID" value="NZ_JAYGII010000068.1"/>
</dbReference>
<dbReference type="EMBL" id="JAYGII010000068">
    <property type="protein sequence ID" value="MEA5446851.1"/>
    <property type="molecule type" value="Genomic_DNA"/>
</dbReference>
<sequence length="93" mass="10051">MKTIAISRRDARKFKGCFSRRDAESQRKKKFHSGTGFSGGRGFSLDNLPAAPAIALDPQPPQSSTQTKPTSPSSGFLSVSASLREKNLLNVEV</sequence>
<organism evidence="2 3">
    <name type="scientific">Natronospira elongata</name>
    <dbReference type="NCBI Taxonomy" id="3110268"/>
    <lineage>
        <taxon>Bacteria</taxon>
        <taxon>Pseudomonadati</taxon>
        <taxon>Pseudomonadota</taxon>
        <taxon>Gammaproteobacteria</taxon>
        <taxon>Natronospirales</taxon>
        <taxon>Natronospiraceae</taxon>
        <taxon>Natronospira</taxon>
    </lineage>
</organism>
<dbReference type="AlphaFoldDB" id="A0AAP6JGS4"/>
<evidence type="ECO:0000256" key="1">
    <source>
        <dbReference type="SAM" id="MobiDB-lite"/>
    </source>
</evidence>
<accession>A0AAP6JGS4</accession>
<keyword evidence="3" id="KW-1185">Reference proteome</keyword>
<dbReference type="Proteomes" id="UP001302316">
    <property type="component" value="Unassembled WGS sequence"/>
</dbReference>
<evidence type="ECO:0000313" key="3">
    <source>
        <dbReference type="Proteomes" id="UP001302316"/>
    </source>
</evidence>
<feature type="compositionally biased region" description="Low complexity" evidence="1">
    <location>
        <begin position="62"/>
        <end position="74"/>
    </location>
</feature>
<comment type="caution">
    <text evidence="2">The sequence shown here is derived from an EMBL/GenBank/DDBJ whole genome shotgun (WGS) entry which is preliminary data.</text>
</comment>
<proteinExistence type="predicted"/>
<name>A0AAP6JGS4_9GAMM</name>